<dbReference type="InterPro" id="IPR000943">
    <property type="entry name" value="RNA_pol_sigma70"/>
</dbReference>
<dbReference type="InterPro" id="IPR012845">
    <property type="entry name" value="RNA_pol_sigma_FliA_WhiG"/>
</dbReference>
<feature type="domain" description="RNA polymerase sigma-70" evidence="8">
    <location>
        <begin position="206"/>
        <end position="232"/>
    </location>
</feature>
<evidence type="ECO:0000256" key="3">
    <source>
        <dbReference type="ARBA" id="ARBA00023082"/>
    </source>
</evidence>
<sequence>MSGANKILNKNPYGEQRESQLVTRYAELVRRIAHHLLMRLPPSVQLDDLIQAGMMGLIEAARNFDGSKGASFETYAGIRIRGAMLDEIRRGDWVPRSVHRNARAISDAINDVERETGVEARDVEVAAKLQVSVDDYHRMLNDVNCGRLVAMEDLGVTEEVYAPDDSDRPDLNHHRSQFQSALSDALKKLPEREAIVLSLYYEEELNLKEIGAVLGVSESRVCQIHGQAMSRLKGRLTEWHQDSSII</sequence>
<dbReference type="PIRSF" id="PIRSF000770">
    <property type="entry name" value="RNA_pol_sigma-SigE/K"/>
    <property type="match status" value="1"/>
</dbReference>
<keyword evidence="5 6" id="KW-0804">Transcription</keyword>
<comment type="caution">
    <text evidence="9">The sequence shown here is derived from an EMBL/GenBank/DDBJ whole genome shotgun (WGS) entry which is preliminary data.</text>
</comment>
<dbReference type="NCBIfam" id="TIGR02937">
    <property type="entry name" value="sigma70-ECF"/>
    <property type="match status" value="1"/>
</dbReference>
<organism evidence="9 10">
    <name type="scientific">Gallaecimonas pentaromativorans</name>
    <dbReference type="NCBI Taxonomy" id="584787"/>
    <lineage>
        <taxon>Bacteria</taxon>
        <taxon>Pseudomonadati</taxon>
        <taxon>Pseudomonadota</taxon>
        <taxon>Gammaproteobacteria</taxon>
        <taxon>Enterobacterales</taxon>
        <taxon>Gallaecimonadaceae</taxon>
        <taxon>Gallaecimonas</taxon>
    </lineage>
</organism>
<dbReference type="OrthoDB" id="9799825at2"/>
<dbReference type="NCBIfam" id="NF005413">
    <property type="entry name" value="PRK06986.1"/>
    <property type="match status" value="1"/>
</dbReference>
<dbReference type="Gene3D" id="1.20.140.160">
    <property type="match status" value="1"/>
</dbReference>
<dbReference type="GO" id="GO:0003899">
    <property type="term" value="F:DNA-directed RNA polymerase activity"/>
    <property type="evidence" value="ECO:0007669"/>
    <property type="project" value="InterPro"/>
</dbReference>
<reference evidence="9 10" key="1">
    <citation type="submission" date="2018-11" db="EMBL/GenBank/DDBJ databases">
        <title>Genomic Encyclopedia of Type Strains, Phase IV (KMG-IV): sequencing the most valuable type-strain genomes for metagenomic binning, comparative biology and taxonomic classification.</title>
        <authorList>
            <person name="Goeker M."/>
        </authorList>
    </citation>
    <scope>NUCLEOTIDE SEQUENCE [LARGE SCALE GENOMIC DNA]</scope>
    <source>
        <strain evidence="9 10">DSM 21945</strain>
    </source>
</reference>
<dbReference type="CDD" id="cd06171">
    <property type="entry name" value="Sigma70_r4"/>
    <property type="match status" value="1"/>
</dbReference>
<comment type="caution">
    <text evidence="6">Lacks conserved residue(s) required for the propagation of feature annotation.</text>
</comment>
<dbReference type="RefSeq" id="WP_050660325.1">
    <property type="nucleotide sequence ID" value="NZ_JBLXAC010000003.1"/>
</dbReference>
<dbReference type="FunFam" id="1.10.1740.10:FF:000002">
    <property type="entry name" value="RNA polymerase sigma factor FliA"/>
    <property type="match status" value="1"/>
</dbReference>
<feature type="domain" description="RNA polymerase sigma-70" evidence="7">
    <location>
        <begin position="48"/>
        <end position="61"/>
    </location>
</feature>
<comment type="function">
    <text evidence="6">Sigma factors are initiation factors that promote the attachment of RNA polymerase to specific initiation sites and are then released. This sigma factor controls the expression of flagella-related genes.</text>
</comment>
<dbReference type="Proteomes" id="UP000268033">
    <property type="component" value="Unassembled WGS sequence"/>
</dbReference>
<feature type="region of interest" description="Sigma-70 factor domain-2" evidence="6">
    <location>
        <begin position="21"/>
        <end position="93"/>
    </location>
</feature>
<dbReference type="InterPro" id="IPR014284">
    <property type="entry name" value="RNA_pol_sigma-70_dom"/>
</dbReference>
<evidence type="ECO:0000256" key="6">
    <source>
        <dbReference type="HAMAP-Rule" id="MF_00962"/>
    </source>
</evidence>
<dbReference type="PANTHER" id="PTHR30385">
    <property type="entry name" value="SIGMA FACTOR F FLAGELLAR"/>
    <property type="match status" value="1"/>
</dbReference>
<dbReference type="GO" id="GO:0005737">
    <property type="term" value="C:cytoplasm"/>
    <property type="evidence" value="ECO:0007669"/>
    <property type="project" value="UniProtKB-SubCell"/>
</dbReference>
<feature type="DNA-binding region" description="H-T-H motif" evidence="6">
    <location>
        <begin position="207"/>
        <end position="226"/>
    </location>
</feature>
<dbReference type="InterPro" id="IPR013324">
    <property type="entry name" value="RNA_pol_sigma_r3/r4-like"/>
</dbReference>
<dbReference type="SUPFAM" id="SSF88946">
    <property type="entry name" value="Sigma2 domain of RNA polymerase sigma factors"/>
    <property type="match status" value="1"/>
</dbReference>
<dbReference type="InterPro" id="IPR013325">
    <property type="entry name" value="RNA_pol_sigma_r2"/>
</dbReference>
<keyword evidence="4 6" id="KW-0238">DNA-binding</keyword>
<dbReference type="Pfam" id="PF04539">
    <property type="entry name" value="Sigma70_r3"/>
    <property type="match status" value="1"/>
</dbReference>
<protein>
    <recommendedName>
        <fullName evidence="6">RNA polymerase sigma factor FliA</fullName>
    </recommendedName>
    <alternativeName>
        <fullName evidence="6">RNA polymerase sigma factor for flagellar operon</fullName>
    </alternativeName>
    <alternativeName>
        <fullName evidence="6">Sigma F</fullName>
    </alternativeName>
    <alternativeName>
        <fullName evidence="6">Sigma-28</fullName>
    </alternativeName>
</protein>
<accession>A0A3N1P520</accession>
<proteinExistence type="inferred from homology"/>
<evidence type="ECO:0000259" key="8">
    <source>
        <dbReference type="PROSITE" id="PS00716"/>
    </source>
</evidence>
<dbReference type="NCBIfam" id="TIGR02479">
    <property type="entry name" value="FliA_WhiG"/>
    <property type="match status" value="1"/>
</dbReference>
<comment type="similarity">
    <text evidence="6">Belongs to the sigma-70 factor family. FliA subfamily.</text>
</comment>
<evidence type="ECO:0000256" key="4">
    <source>
        <dbReference type="ARBA" id="ARBA00023125"/>
    </source>
</evidence>
<dbReference type="STRING" id="584787.GCA_001247655_01448"/>
<evidence type="ECO:0000256" key="1">
    <source>
        <dbReference type="ARBA" id="ARBA00022490"/>
    </source>
</evidence>
<dbReference type="InterPro" id="IPR007630">
    <property type="entry name" value="RNA_pol_sigma70_r4"/>
</dbReference>
<evidence type="ECO:0000313" key="9">
    <source>
        <dbReference type="EMBL" id="ROQ22571.1"/>
    </source>
</evidence>
<dbReference type="AlphaFoldDB" id="A0A3N1P520"/>
<keyword evidence="3 6" id="KW-0731">Sigma factor</keyword>
<dbReference type="Pfam" id="PF04545">
    <property type="entry name" value="Sigma70_r4"/>
    <property type="match status" value="1"/>
</dbReference>
<keyword evidence="10" id="KW-1185">Reference proteome</keyword>
<evidence type="ECO:0000256" key="2">
    <source>
        <dbReference type="ARBA" id="ARBA00023015"/>
    </source>
</evidence>
<dbReference type="InterPro" id="IPR028617">
    <property type="entry name" value="Sigma70_FliA"/>
</dbReference>
<dbReference type="Gene3D" id="1.10.1740.10">
    <property type="match status" value="1"/>
</dbReference>
<dbReference type="EMBL" id="RJUL01000009">
    <property type="protein sequence ID" value="ROQ22571.1"/>
    <property type="molecule type" value="Genomic_DNA"/>
</dbReference>
<evidence type="ECO:0000256" key="5">
    <source>
        <dbReference type="ARBA" id="ARBA00023163"/>
    </source>
</evidence>
<dbReference type="GO" id="GO:0016987">
    <property type="term" value="F:sigma factor activity"/>
    <property type="evidence" value="ECO:0007669"/>
    <property type="project" value="UniProtKB-UniRule"/>
</dbReference>
<dbReference type="InterPro" id="IPR007624">
    <property type="entry name" value="RNA_pol_sigma70_r3"/>
</dbReference>
<keyword evidence="2 6" id="KW-0805">Transcription regulation</keyword>
<dbReference type="PRINTS" id="PR00046">
    <property type="entry name" value="SIGMA70FCT"/>
</dbReference>
<dbReference type="PANTHER" id="PTHR30385:SF7">
    <property type="entry name" value="RNA POLYMERASE SIGMA FACTOR FLIA"/>
    <property type="match status" value="1"/>
</dbReference>
<dbReference type="Pfam" id="PF04542">
    <property type="entry name" value="Sigma70_r2"/>
    <property type="match status" value="1"/>
</dbReference>
<evidence type="ECO:0000313" key="10">
    <source>
        <dbReference type="Proteomes" id="UP000268033"/>
    </source>
</evidence>
<keyword evidence="1 6" id="KW-0963">Cytoplasm</keyword>
<feature type="short sequence motif" description="Interaction with polymerase core subunit RpoC" evidence="6">
    <location>
        <begin position="48"/>
        <end position="51"/>
    </location>
</feature>
<comment type="subcellular location">
    <subcellularLocation>
        <location evidence="6">Cytoplasm</location>
    </subcellularLocation>
</comment>
<dbReference type="GO" id="GO:0006352">
    <property type="term" value="P:DNA-templated transcription initiation"/>
    <property type="evidence" value="ECO:0007669"/>
    <property type="project" value="UniProtKB-UniRule"/>
</dbReference>
<feature type="region of interest" description="Sigma-70 factor domain-4" evidence="6">
    <location>
        <begin position="185"/>
        <end position="233"/>
    </location>
</feature>
<dbReference type="SUPFAM" id="SSF88659">
    <property type="entry name" value="Sigma3 and sigma4 domains of RNA polymerase sigma factors"/>
    <property type="match status" value="2"/>
</dbReference>
<dbReference type="GO" id="GO:0003677">
    <property type="term" value="F:DNA binding"/>
    <property type="evidence" value="ECO:0007669"/>
    <property type="project" value="UniProtKB-UniRule"/>
</dbReference>
<dbReference type="InterPro" id="IPR007627">
    <property type="entry name" value="RNA_pol_sigma70_r2"/>
</dbReference>
<dbReference type="HAMAP" id="MF_00962">
    <property type="entry name" value="Sigma70_FliA"/>
    <property type="match status" value="1"/>
</dbReference>
<name>A0A3N1P520_9GAMM</name>
<dbReference type="PROSITE" id="PS00716">
    <property type="entry name" value="SIGMA70_2"/>
    <property type="match status" value="1"/>
</dbReference>
<evidence type="ECO:0000259" key="7">
    <source>
        <dbReference type="PROSITE" id="PS00715"/>
    </source>
</evidence>
<dbReference type="PROSITE" id="PS00715">
    <property type="entry name" value="SIGMA70_1"/>
    <property type="match status" value="1"/>
</dbReference>
<gene>
    <name evidence="6" type="primary">fliA</name>
    <name evidence="9" type="ORF">EDC28_10957</name>
</gene>